<dbReference type="PANTHER" id="PTHR31086">
    <property type="entry name" value="ALUMINUM-ACTIVATED MALATE TRANSPORTER 10"/>
    <property type="match status" value="1"/>
</dbReference>
<keyword evidence="5 9" id="KW-1133">Transmembrane helix</keyword>
<name>A0AAQ3S055_VIGMU</name>
<evidence type="ECO:0000256" key="7">
    <source>
        <dbReference type="ARBA" id="ARBA00023136"/>
    </source>
</evidence>
<evidence type="ECO:0000256" key="6">
    <source>
        <dbReference type="ARBA" id="ARBA00023065"/>
    </source>
</evidence>
<evidence type="ECO:0000256" key="3">
    <source>
        <dbReference type="ARBA" id="ARBA00022448"/>
    </source>
</evidence>
<proteinExistence type="inferred from homology"/>
<evidence type="ECO:0000313" key="11">
    <source>
        <dbReference type="Proteomes" id="UP001374535"/>
    </source>
</evidence>
<keyword evidence="3" id="KW-0813">Transport</keyword>
<protein>
    <submittedName>
        <fullName evidence="10">Uncharacterized protein</fullName>
    </submittedName>
</protein>
<comment type="similarity">
    <text evidence="2">Belongs to the aromatic acid exporter (TC 2.A.85) family.</text>
</comment>
<dbReference type="Pfam" id="PF11744">
    <property type="entry name" value="ALMT"/>
    <property type="match status" value="2"/>
</dbReference>
<dbReference type="GO" id="GO:0016020">
    <property type="term" value="C:membrane"/>
    <property type="evidence" value="ECO:0007669"/>
    <property type="project" value="UniProtKB-SubCell"/>
</dbReference>
<dbReference type="AlphaFoldDB" id="A0AAQ3S055"/>
<evidence type="ECO:0000256" key="5">
    <source>
        <dbReference type="ARBA" id="ARBA00022989"/>
    </source>
</evidence>
<evidence type="ECO:0000256" key="8">
    <source>
        <dbReference type="ARBA" id="ARBA00023303"/>
    </source>
</evidence>
<evidence type="ECO:0000256" key="4">
    <source>
        <dbReference type="ARBA" id="ARBA00022692"/>
    </source>
</evidence>
<dbReference type="Proteomes" id="UP001374535">
    <property type="component" value="Chromosome 5"/>
</dbReference>
<dbReference type="GO" id="GO:0034220">
    <property type="term" value="P:monoatomic ion transmembrane transport"/>
    <property type="evidence" value="ECO:0007669"/>
    <property type="project" value="UniProtKB-KW"/>
</dbReference>
<keyword evidence="7 9" id="KW-0472">Membrane</keyword>
<evidence type="ECO:0000256" key="9">
    <source>
        <dbReference type="SAM" id="Phobius"/>
    </source>
</evidence>
<gene>
    <name evidence="10" type="ORF">V8G54_015154</name>
</gene>
<dbReference type="EMBL" id="CP144696">
    <property type="protein sequence ID" value="WVZ10624.1"/>
    <property type="molecule type" value="Genomic_DNA"/>
</dbReference>
<feature type="transmembrane region" description="Helical" evidence="9">
    <location>
        <begin position="132"/>
        <end position="152"/>
    </location>
</feature>
<accession>A0AAQ3S055</accession>
<organism evidence="10 11">
    <name type="scientific">Vigna mungo</name>
    <name type="common">Black gram</name>
    <name type="synonym">Phaseolus mungo</name>
    <dbReference type="NCBI Taxonomy" id="3915"/>
    <lineage>
        <taxon>Eukaryota</taxon>
        <taxon>Viridiplantae</taxon>
        <taxon>Streptophyta</taxon>
        <taxon>Embryophyta</taxon>
        <taxon>Tracheophyta</taxon>
        <taxon>Spermatophyta</taxon>
        <taxon>Magnoliopsida</taxon>
        <taxon>eudicotyledons</taxon>
        <taxon>Gunneridae</taxon>
        <taxon>Pentapetalae</taxon>
        <taxon>rosids</taxon>
        <taxon>fabids</taxon>
        <taxon>Fabales</taxon>
        <taxon>Fabaceae</taxon>
        <taxon>Papilionoideae</taxon>
        <taxon>50 kb inversion clade</taxon>
        <taxon>NPAAA clade</taxon>
        <taxon>indigoferoid/millettioid clade</taxon>
        <taxon>Phaseoleae</taxon>
        <taxon>Vigna</taxon>
    </lineage>
</organism>
<comment type="subcellular location">
    <subcellularLocation>
        <location evidence="1">Membrane</location>
        <topology evidence="1">Multi-pass membrane protein</topology>
    </subcellularLocation>
</comment>
<dbReference type="GO" id="GO:0015743">
    <property type="term" value="P:malate transport"/>
    <property type="evidence" value="ECO:0007669"/>
    <property type="project" value="InterPro"/>
</dbReference>
<reference evidence="10 11" key="1">
    <citation type="journal article" date="2023" name="Life. Sci Alliance">
        <title>Evolutionary insights into 3D genome organization and epigenetic landscape of Vigna mungo.</title>
        <authorList>
            <person name="Junaid A."/>
            <person name="Singh B."/>
            <person name="Bhatia S."/>
        </authorList>
    </citation>
    <scope>NUCLEOTIDE SEQUENCE [LARGE SCALE GENOMIC DNA]</scope>
    <source>
        <strain evidence="10">Urdbean</strain>
    </source>
</reference>
<evidence type="ECO:0000256" key="2">
    <source>
        <dbReference type="ARBA" id="ARBA00007079"/>
    </source>
</evidence>
<evidence type="ECO:0000256" key="1">
    <source>
        <dbReference type="ARBA" id="ARBA00004141"/>
    </source>
</evidence>
<keyword evidence="4 9" id="KW-0812">Transmembrane</keyword>
<dbReference type="InterPro" id="IPR020966">
    <property type="entry name" value="ALMT"/>
</dbReference>
<feature type="transmembrane region" description="Helical" evidence="9">
    <location>
        <begin position="164"/>
        <end position="183"/>
    </location>
</feature>
<evidence type="ECO:0000313" key="10">
    <source>
        <dbReference type="EMBL" id="WVZ10624.1"/>
    </source>
</evidence>
<keyword evidence="8" id="KW-0407">Ion channel</keyword>
<keyword evidence="6" id="KW-0406">Ion transport</keyword>
<sequence length="515" mass="57069">MALTSIIVPQEGLAVEKPLLTLLQSNWVCQCRLHTWVCPSLRDIRINYASDAQLHTPSHSISVEGQTDVDICPRKLTRLTRLSQSHCFVYKSQQGHSIGATLSKGLNRGLGTLLATSLAFLTEHIADVPGRIFRAVFIAIAVFIIGTMTSYVRFIPYIKKNYDYGVLIFLLTFNLITVSSYRIDDGKTSTTTSYQGLKALANYIQVCVGEYFNDSEESTCQDDSSEDPIYKGYKAILDSKATDETLFMCELLCGKQALQASWEPRYIFTESHGINMQKLEPHFAISVTLLLHYMDVCNLKFRLGEEVSKVLRELANNIRNNHQFSPEMLSNNLNATLQDLNSALKSQPQMGRFNTRGLLPPPPHFHYPPAVFAEAEEPVGELVAMGHPYGVCTNQGHHFLHGDPFFGEEGDHSGHNHVRVRHQFVGNSGEDIGARDDIGAFELEDVLDLQDDVEAVPKEGEVDGVVVLGLVVGIGGGGRTSFAIYIIKRMLISSISVYPSTDMKCEGVWSCASVS</sequence>
<keyword evidence="11" id="KW-1185">Reference proteome</keyword>